<comment type="similarity">
    <text evidence="1">Belongs to the pseudouridine synthase RluA family.</text>
</comment>
<evidence type="ECO:0000259" key="2">
    <source>
        <dbReference type="Pfam" id="PF00849"/>
    </source>
</evidence>
<organism evidence="3 4">
    <name type="scientific">Sediminitomix flava</name>
    <dbReference type="NCBI Taxonomy" id="379075"/>
    <lineage>
        <taxon>Bacteria</taxon>
        <taxon>Pseudomonadati</taxon>
        <taxon>Bacteroidota</taxon>
        <taxon>Cytophagia</taxon>
        <taxon>Cytophagales</taxon>
        <taxon>Flammeovirgaceae</taxon>
        <taxon>Sediminitomix</taxon>
    </lineage>
</organism>
<gene>
    <name evidence="3" type="ORF">BC781_106155</name>
</gene>
<dbReference type="GO" id="GO:0000455">
    <property type="term" value="P:enzyme-directed rRNA pseudouridine synthesis"/>
    <property type="evidence" value="ECO:0007669"/>
    <property type="project" value="TreeGrafter"/>
</dbReference>
<dbReference type="PANTHER" id="PTHR21600">
    <property type="entry name" value="MITOCHONDRIAL RNA PSEUDOURIDINE SYNTHASE"/>
    <property type="match status" value="1"/>
</dbReference>
<proteinExistence type="inferred from homology"/>
<dbReference type="PROSITE" id="PS01129">
    <property type="entry name" value="PSI_RLU"/>
    <property type="match status" value="1"/>
</dbReference>
<keyword evidence="4" id="KW-1185">Reference proteome</keyword>
<accession>A0A315Z6H3</accession>
<evidence type="ECO:0000256" key="1">
    <source>
        <dbReference type="ARBA" id="ARBA00010876"/>
    </source>
</evidence>
<dbReference type="SUPFAM" id="SSF55120">
    <property type="entry name" value="Pseudouridine synthase"/>
    <property type="match status" value="1"/>
</dbReference>
<evidence type="ECO:0000313" key="3">
    <source>
        <dbReference type="EMBL" id="PWJ39254.1"/>
    </source>
</evidence>
<feature type="domain" description="Pseudouridine synthase RsuA/RluA-like" evidence="2">
    <location>
        <begin position="102"/>
        <end position="243"/>
    </location>
</feature>
<dbReference type="Proteomes" id="UP000245535">
    <property type="component" value="Unassembled WGS sequence"/>
</dbReference>
<dbReference type="CDD" id="cd02869">
    <property type="entry name" value="PseudoU_synth_RluA_like"/>
    <property type="match status" value="1"/>
</dbReference>
<dbReference type="InterPro" id="IPR006145">
    <property type="entry name" value="PsdUridine_synth_RsuA/RluA"/>
</dbReference>
<dbReference type="Pfam" id="PF00849">
    <property type="entry name" value="PseudoU_synth_2"/>
    <property type="match status" value="1"/>
</dbReference>
<dbReference type="GO" id="GO:0140098">
    <property type="term" value="F:catalytic activity, acting on RNA"/>
    <property type="evidence" value="ECO:0007669"/>
    <property type="project" value="UniProtKB-ARBA"/>
</dbReference>
<evidence type="ECO:0000313" key="4">
    <source>
        <dbReference type="Proteomes" id="UP000245535"/>
    </source>
</evidence>
<dbReference type="EMBL" id="QGDO01000006">
    <property type="protein sequence ID" value="PWJ39254.1"/>
    <property type="molecule type" value="Genomic_DNA"/>
</dbReference>
<dbReference type="PANTHER" id="PTHR21600:SF87">
    <property type="entry name" value="RNA PSEUDOURIDYLATE SYNTHASE DOMAIN-CONTAINING PROTEIN 1"/>
    <property type="match status" value="1"/>
</dbReference>
<dbReference type="Gene3D" id="3.30.2350.10">
    <property type="entry name" value="Pseudouridine synthase"/>
    <property type="match status" value="1"/>
</dbReference>
<dbReference type="InterPro" id="IPR020103">
    <property type="entry name" value="PsdUridine_synth_cat_dom_sf"/>
</dbReference>
<sequence>MTLLFLHFIDLRKHMNIIQSHTIPANPPRLRLLDYSLEVIDTIVSRNGIKKALKKGALRLNGKMASGSEWIEEGLVITLIDLEEKAPKVFPLQLDVLYEDDDLAVIYKPAGIMVSGNAFRTIENALQGNLKPSEAKDALKWPKPVHRLDAPTSGLLVIAKSVKARVELGKQFEQKTIKKRYQAVVTGKLSEERGHIYTPIEGKECHSEFIVEKCVRSLSNEYLSLVSLFPHTGKTHQLRIHMSESGHPIMGDQMYGKEGKMLKGKGLFLTAVELWFPHPITQKVMQIGVKTPNKFHSLLEREEERWKKFKEGK</sequence>
<dbReference type="AlphaFoldDB" id="A0A315Z6H3"/>
<dbReference type="InterPro" id="IPR006224">
    <property type="entry name" value="PsdUridine_synth_RluA-like_CS"/>
</dbReference>
<name>A0A315Z6H3_SEDFL</name>
<dbReference type="GO" id="GO:0009982">
    <property type="term" value="F:pseudouridine synthase activity"/>
    <property type="evidence" value="ECO:0007669"/>
    <property type="project" value="InterPro"/>
</dbReference>
<dbReference type="InterPro" id="IPR050188">
    <property type="entry name" value="RluA_PseudoU_synthase"/>
</dbReference>
<protein>
    <submittedName>
        <fullName evidence="3">tRNA pseudouridine65 synthase/23S rRNA pseudouridine1911/1915/1917 synthase</fullName>
    </submittedName>
</protein>
<dbReference type="GO" id="GO:0003723">
    <property type="term" value="F:RNA binding"/>
    <property type="evidence" value="ECO:0007669"/>
    <property type="project" value="InterPro"/>
</dbReference>
<reference evidence="3 4" key="1">
    <citation type="submission" date="2018-03" db="EMBL/GenBank/DDBJ databases">
        <title>Genomic Encyclopedia of Archaeal and Bacterial Type Strains, Phase II (KMG-II): from individual species to whole genera.</title>
        <authorList>
            <person name="Goeker M."/>
        </authorList>
    </citation>
    <scope>NUCLEOTIDE SEQUENCE [LARGE SCALE GENOMIC DNA]</scope>
    <source>
        <strain evidence="3 4">DSM 28229</strain>
    </source>
</reference>
<comment type="caution">
    <text evidence="3">The sequence shown here is derived from an EMBL/GenBank/DDBJ whole genome shotgun (WGS) entry which is preliminary data.</text>
</comment>